<evidence type="ECO:0000256" key="1">
    <source>
        <dbReference type="SAM" id="Phobius"/>
    </source>
</evidence>
<feature type="transmembrane region" description="Helical" evidence="1">
    <location>
        <begin position="158"/>
        <end position="179"/>
    </location>
</feature>
<dbReference type="OMA" id="HTAICCH"/>
<keyword evidence="1" id="KW-0472">Membrane</keyword>
<keyword evidence="1" id="KW-1133">Transmembrane helix</keyword>
<feature type="transmembrane region" description="Helical" evidence="1">
    <location>
        <begin position="200"/>
        <end position="222"/>
    </location>
</feature>
<dbReference type="Pfam" id="PF20152">
    <property type="entry name" value="DUF6534"/>
    <property type="match status" value="1"/>
</dbReference>
<proteinExistence type="predicted"/>
<dbReference type="GeneID" id="19199583"/>
<feature type="domain" description="DUF6534" evidence="2">
    <location>
        <begin position="164"/>
        <end position="250"/>
    </location>
</feature>
<dbReference type="AlphaFoldDB" id="A0A5M3MW15"/>
<feature type="transmembrane region" description="Helical" evidence="1">
    <location>
        <begin position="117"/>
        <end position="138"/>
    </location>
</feature>
<dbReference type="InterPro" id="IPR045339">
    <property type="entry name" value="DUF6534"/>
</dbReference>
<name>A0A5M3MW15_CONPW</name>
<dbReference type="PANTHER" id="PTHR40465">
    <property type="entry name" value="CHROMOSOME 1, WHOLE GENOME SHOTGUN SEQUENCE"/>
    <property type="match status" value="1"/>
</dbReference>
<dbReference type="PANTHER" id="PTHR40465:SF1">
    <property type="entry name" value="DUF6534 DOMAIN-CONTAINING PROTEIN"/>
    <property type="match status" value="1"/>
</dbReference>
<gene>
    <name evidence="3" type="ORF">CONPUDRAFT_120916</name>
</gene>
<feature type="transmembrane region" description="Helical" evidence="1">
    <location>
        <begin position="46"/>
        <end position="66"/>
    </location>
</feature>
<organism evidence="3 4">
    <name type="scientific">Coniophora puteana (strain RWD-64-598)</name>
    <name type="common">Brown rot fungus</name>
    <dbReference type="NCBI Taxonomy" id="741705"/>
    <lineage>
        <taxon>Eukaryota</taxon>
        <taxon>Fungi</taxon>
        <taxon>Dikarya</taxon>
        <taxon>Basidiomycota</taxon>
        <taxon>Agaricomycotina</taxon>
        <taxon>Agaricomycetes</taxon>
        <taxon>Agaricomycetidae</taxon>
        <taxon>Boletales</taxon>
        <taxon>Coniophorineae</taxon>
        <taxon>Coniophoraceae</taxon>
        <taxon>Coniophora</taxon>
    </lineage>
</organism>
<dbReference type="Proteomes" id="UP000053558">
    <property type="component" value="Unassembled WGS sequence"/>
</dbReference>
<accession>A0A5M3MW15</accession>
<dbReference type="OrthoDB" id="3066090at2759"/>
<keyword evidence="4" id="KW-1185">Reference proteome</keyword>
<feature type="transmembrane region" description="Helical" evidence="1">
    <location>
        <begin position="92"/>
        <end position="110"/>
    </location>
</feature>
<dbReference type="RefSeq" id="XP_007766753.1">
    <property type="nucleotide sequence ID" value="XM_007768563.1"/>
</dbReference>
<feature type="transmembrane region" description="Helical" evidence="1">
    <location>
        <begin position="234"/>
        <end position="253"/>
    </location>
</feature>
<comment type="caution">
    <text evidence="3">The sequence shown here is derived from an EMBL/GenBank/DDBJ whole genome shotgun (WGS) entry which is preliminary data.</text>
</comment>
<evidence type="ECO:0000313" key="3">
    <source>
        <dbReference type="EMBL" id="EIW82781.1"/>
    </source>
</evidence>
<feature type="transmembrane region" description="Helical" evidence="1">
    <location>
        <begin position="6"/>
        <end position="25"/>
    </location>
</feature>
<evidence type="ECO:0000259" key="2">
    <source>
        <dbReference type="Pfam" id="PF20152"/>
    </source>
</evidence>
<keyword evidence="1" id="KW-0812">Transmembrane</keyword>
<evidence type="ECO:0000313" key="4">
    <source>
        <dbReference type="Proteomes" id="UP000053558"/>
    </source>
</evidence>
<protein>
    <recommendedName>
        <fullName evidence="2">DUF6534 domain-containing protein</fullName>
    </recommendedName>
</protein>
<sequence>MGEYDHTLGLFLVGVFFNTYLYGLVTRQCCAYFTAKFQDRWLVKAMIAFMFLLDSVETIGLIYNLYDWAVTNFTNPSIVTAGNEWPYTTTPFWVGTSAIMTQFFLAWRIWSLSGNRILPAIASMLAVIAWAFCLVSGIKATIIKQPKHLAEINGYVATWMIIQVITDLLIATTLIVILVRSKSGLAKSLNTSIFNRLIGAAIQTGLVAGLFSVIGLTLFVLWPTSNWEAVFIPPIGGIYAITILDTLLARLDVRRYQRLKPRHVSTQVKCM</sequence>
<dbReference type="EMBL" id="JH711576">
    <property type="protein sequence ID" value="EIW82781.1"/>
    <property type="molecule type" value="Genomic_DNA"/>
</dbReference>
<reference evidence="4" key="1">
    <citation type="journal article" date="2012" name="Science">
        <title>The Paleozoic origin of enzymatic lignin decomposition reconstructed from 31 fungal genomes.</title>
        <authorList>
            <person name="Floudas D."/>
            <person name="Binder M."/>
            <person name="Riley R."/>
            <person name="Barry K."/>
            <person name="Blanchette R.A."/>
            <person name="Henrissat B."/>
            <person name="Martinez A.T."/>
            <person name="Otillar R."/>
            <person name="Spatafora J.W."/>
            <person name="Yadav J.S."/>
            <person name="Aerts A."/>
            <person name="Benoit I."/>
            <person name="Boyd A."/>
            <person name="Carlson A."/>
            <person name="Copeland A."/>
            <person name="Coutinho P.M."/>
            <person name="de Vries R.P."/>
            <person name="Ferreira P."/>
            <person name="Findley K."/>
            <person name="Foster B."/>
            <person name="Gaskell J."/>
            <person name="Glotzer D."/>
            <person name="Gorecki P."/>
            <person name="Heitman J."/>
            <person name="Hesse C."/>
            <person name="Hori C."/>
            <person name="Igarashi K."/>
            <person name="Jurgens J.A."/>
            <person name="Kallen N."/>
            <person name="Kersten P."/>
            <person name="Kohler A."/>
            <person name="Kuees U."/>
            <person name="Kumar T.K.A."/>
            <person name="Kuo A."/>
            <person name="LaButti K."/>
            <person name="Larrondo L.F."/>
            <person name="Lindquist E."/>
            <person name="Ling A."/>
            <person name="Lombard V."/>
            <person name="Lucas S."/>
            <person name="Lundell T."/>
            <person name="Martin R."/>
            <person name="McLaughlin D.J."/>
            <person name="Morgenstern I."/>
            <person name="Morin E."/>
            <person name="Murat C."/>
            <person name="Nagy L.G."/>
            <person name="Nolan M."/>
            <person name="Ohm R.A."/>
            <person name="Patyshakuliyeva A."/>
            <person name="Rokas A."/>
            <person name="Ruiz-Duenas F.J."/>
            <person name="Sabat G."/>
            <person name="Salamov A."/>
            <person name="Samejima M."/>
            <person name="Schmutz J."/>
            <person name="Slot J.C."/>
            <person name="St John F."/>
            <person name="Stenlid J."/>
            <person name="Sun H."/>
            <person name="Sun S."/>
            <person name="Syed K."/>
            <person name="Tsang A."/>
            <person name="Wiebenga A."/>
            <person name="Young D."/>
            <person name="Pisabarro A."/>
            <person name="Eastwood D.C."/>
            <person name="Martin F."/>
            <person name="Cullen D."/>
            <person name="Grigoriev I.V."/>
            <person name="Hibbett D.S."/>
        </authorList>
    </citation>
    <scope>NUCLEOTIDE SEQUENCE [LARGE SCALE GENOMIC DNA]</scope>
    <source>
        <strain evidence="4">RWD-64-598 SS2</strain>
    </source>
</reference>
<dbReference type="KEGG" id="cput:CONPUDRAFT_120916"/>